<name>A0A382BRQ2_9ZZZZ</name>
<evidence type="ECO:0000256" key="6">
    <source>
        <dbReference type="ARBA" id="ARBA00023136"/>
    </source>
</evidence>
<dbReference type="PANTHER" id="PTHR43386:SF1">
    <property type="entry name" value="D,D-DIPEPTIDE TRANSPORT SYSTEM PERMEASE PROTEIN DDPC-RELATED"/>
    <property type="match status" value="1"/>
</dbReference>
<accession>A0A382BRQ2</accession>
<organism evidence="9">
    <name type="scientific">marine metagenome</name>
    <dbReference type="NCBI Taxonomy" id="408172"/>
    <lineage>
        <taxon>unclassified sequences</taxon>
        <taxon>metagenomes</taxon>
        <taxon>ecological metagenomes</taxon>
    </lineage>
</organism>
<sequence>MADDRSNIILPALRLSKERRRKLTYELKHLPWIPLITIGIVVFAAVFAPIIAPYSPTKQTLPDKLLPPAWQEEGTSEHLLGTDILGRDILSRLIHGARVSMIVASTALLSGGVVGGALGIVSGYVGGKVDTLIMRAVDATLAFPTILFALLLAVTMGQGVLTVVLAVTLILWARFARVTRGEVLALKNNDYIAMARIHGCSSFRIMAVHIMPNVFNTFMVMLTLHVGLVILTEASLSFLGAGIPPPTPSWGQMVADGRAKVASAWWISIIPGLAITMVVIAFNVFGDWLRDRLDPKLRQL</sequence>
<dbReference type="AlphaFoldDB" id="A0A382BRQ2"/>
<dbReference type="PANTHER" id="PTHR43386">
    <property type="entry name" value="OLIGOPEPTIDE TRANSPORT SYSTEM PERMEASE PROTEIN APPC"/>
    <property type="match status" value="1"/>
</dbReference>
<dbReference type="InterPro" id="IPR050366">
    <property type="entry name" value="BP-dependent_transpt_permease"/>
</dbReference>
<feature type="domain" description="ABC transmembrane type-1" evidence="8">
    <location>
        <begin position="97"/>
        <end position="286"/>
    </location>
</feature>
<dbReference type="Pfam" id="PF12911">
    <property type="entry name" value="OppC_N"/>
    <property type="match status" value="1"/>
</dbReference>
<dbReference type="Gene3D" id="1.10.3720.10">
    <property type="entry name" value="MetI-like"/>
    <property type="match status" value="1"/>
</dbReference>
<dbReference type="PROSITE" id="PS50928">
    <property type="entry name" value="ABC_TM1"/>
    <property type="match status" value="1"/>
</dbReference>
<protein>
    <recommendedName>
        <fullName evidence="8">ABC transmembrane type-1 domain-containing protein</fullName>
    </recommendedName>
</protein>
<dbReference type="Pfam" id="PF00528">
    <property type="entry name" value="BPD_transp_1"/>
    <property type="match status" value="1"/>
</dbReference>
<evidence type="ECO:0000256" key="3">
    <source>
        <dbReference type="ARBA" id="ARBA00022475"/>
    </source>
</evidence>
<dbReference type="CDD" id="cd06261">
    <property type="entry name" value="TM_PBP2"/>
    <property type="match status" value="1"/>
</dbReference>
<dbReference type="InterPro" id="IPR025966">
    <property type="entry name" value="OppC_N"/>
</dbReference>
<dbReference type="InterPro" id="IPR000515">
    <property type="entry name" value="MetI-like"/>
</dbReference>
<evidence type="ECO:0000256" key="5">
    <source>
        <dbReference type="ARBA" id="ARBA00022989"/>
    </source>
</evidence>
<dbReference type="InterPro" id="IPR035906">
    <property type="entry name" value="MetI-like_sf"/>
</dbReference>
<comment type="subcellular location">
    <subcellularLocation>
        <location evidence="1">Cell membrane</location>
        <topology evidence="1">Multi-pass membrane protein</topology>
    </subcellularLocation>
</comment>
<feature type="transmembrane region" description="Helical" evidence="7">
    <location>
        <begin position="101"/>
        <end position="126"/>
    </location>
</feature>
<evidence type="ECO:0000256" key="7">
    <source>
        <dbReference type="SAM" id="Phobius"/>
    </source>
</evidence>
<evidence type="ECO:0000256" key="2">
    <source>
        <dbReference type="ARBA" id="ARBA00022448"/>
    </source>
</evidence>
<feature type="transmembrane region" description="Helical" evidence="7">
    <location>
        <begin position="146"/>
        <end position="172"/>
    </location>
</feature>
<feature type="transmembrane region" description="Helical" evidence="7">
    <location>
        <begin position="32"/>
        <end position="54"/>
    </location>
</feature>
<proteinExistence type="predicted"/>
<evidence type="ECO:0000313" key="9">
    <source>
        <dbReference type="EMBL" id="SVB16508.1"/>
    </source>
</evidence>
<keyword evidence="6 7" id="KW-0472">Membrane</keyword>
<keyword evidence="4 7" id="KW-0812">Transmembrane</keyword>
<evidence type="ECO:0000256" key="1">
    <source>
        <dbReference type="ARBA" id="ARBA00004651"/>
    </source>
</evidence>
<feature type="transmembrane region" description="Helical" evidence="7">
    <location>
        <begin position="263"/>
        <end position="289"/>
    </location>
</feature>
<reference evidence="9" key="1">
    <citation type="submission" date="2018-05" db="EMBL/GenBank/DDBJ databases">
        <authorList>
            <person name="Lanie J.A."/>
            <person name="Ng W.-L."/>
            <person name="Kazmierczak K.M."/>
            <person name="Andrzejewski T.M."/>
            <person name="Davidsen T.M."/>
            <person name="Wayne K.J."/>
            <person name="Tettelin H."/>
            <person name="Glass J.I."/>
            <person name="Rusch D."/>
            <person name="Podicherti R."/>
            <person name="Tsui H.-C.T."/>
            <person name="Winkler M.E."/>
        </authorList>
    </citation>
    <scope>NUCLEOTIDE SEQUENCE</scope>
</reference>
<dbReference type="GO" id="GO:0005886">
    <property type="term" value="C:plasma membrane"/>
    <property type="evidence" value="ECO:0007669"/>
    <property type="project" value="UniProtKB-SubCell"/>
</dbReference>
<evidence type="ECO:0000256" key="4">
    <source>
        <dbReference type="ARBA" id="ARBA00022692"/>
    </source>
</evidence>
<keyword evidence="2" id="KW-0813">Transport</keyword>
<dbReference type="SUPFAM" id="SSF161098">
    <property type="entry name" value="MetI-like"/>
    <property type="match status" value="1"/>
</dbReference>
<feature type="transmembrane region" description="Helical" evidence="7">
    <location>
        <begin position="214"/>
        <end position="243"/>
    </location>
</feature>
<keyword evidence="5 7" id="KW-1133">Transmembrane helix</keyword>
<gene>
    <name evidence="9" type="ORF">METZ01_LOCUS169362</name>
</gene>
<dbReference type="EMBL" id="UINC01031064">
    <property type="protein sequence ID" value="SVB16508.1"/>
    <property type="molecule type" value="Genomic_DNA"/>
</dbReference>
<dbReference type="GO" id="GO:0055085">
    <property type="term" value="P:transmembrane transport"/>
    <property type="evidence" value="ECO:0007669"/>
    <property type="project" value="InterPro"/>
</dbReference>
<keyword evidence="3" id="KW-1003">Cell membrane</keyword>
<evidence type="ECO:0000259" key="8">
    <source>
        <dbReference type="PROSITE" id="PS50928"/>
    </source>
</evidence>